<dbReference type="PROSITE" id="PS50109">
    <property type="entry name" value="HIS_KIN"/>
    <property type="match status" value="1"/>
</dbReference>
<dbReference type="PROSITE" id="PS50112">
    <property type="entry name" value="PAS"/>
    <property type="match status" value="1"/>
</dbReference>
<dbReference type="Gene3D" id="1.10.287.130">
    <property type="match status" value="1"/>
</dbReference>
<keyword evidence="6" id="KW-0902">Two-component regulatory system</keyword>
<feature type="domain" description="PAS" evidence="8">
    <location>
        <begin position="77"/>
        <end position="147"/>
    </location>
</feature>
<gene>
    <name evidence="10" type="ORF">NC992_15230</name>
</gene>
<dbReference type="InterPro" id="IPR004358">
    <property type="entry name" value="Sig_transdc_His_kin-like_C"/>
</dbReference>
<evidence type="ECO:0000313" key="11">
    <source>
        <dbReference type="Proteomes" id="UP001482513"/>
    </source>
</evidence>
<evidence type="ECO:0000256" key="1">
    <source>
        <dbReference type="ARBA" id="ARBA00000085"/>
    </source>
</evidence>
<dbReference type="SUPFAM" id="SSF47384">
    <property type="entry name" value="Homodimeric domain of signal transducing histidine kinase"/>
    <property type="match status" value="1"/>
</dbReference>
<evidence type="ECO:0000256" key="6">
    <source>
        <dbReference type="ARBA" id="ARBA00023012"/>
    </source>
</evidence>
<evidence type="ECO:0000259" key="9">
    <source>
        <dbReference type="PROSITE" id="PS50113"/>
    </source>
</evidence>
<proteinExistence type="predicted"/>
<dbReference type="EMBL" id="JAMPKX010000006">
    <property type="protein sequence ID" value="MEP0948236.1"/>
    <property type="molecule type" value="Genomic_DNA"/>
</dbReference>
<dbReference type="CDD" id="cd16922">
    <property type="entry name" value="HATPase_EvgS-ArcB-TorS-like"/>
    <property type="match status" value="1"/>
</dbReference>
<dbReference type="Proteomes" id="UP001482513">
    <property type="component" value="Unassembled WGS sequence"/>
</dbReference>
<dbReference type="PROSITE" id="PS50113">
    <property type="entry name" value="PAC"/>
    <property type="match status" value="1"/>
</dbReference>
<dbReference type="SUPFAM" id="SSF55874">
    <property type="entry name" value="ATPase domain of HSP90 chaperone/DNA topoisomerase II/histidine kinase"/>
    <property type="match status" value="1"/>
</dbReference>
<evidence type="ECO:0000256" key="2">
    <source>
        <dbReference type="ARBA" id="ARBA00012438"/>
    </source>
</evidence>
<sequence length="452" mass="50778">MSVARDEVLTRYIENVQTRVTALYEETRQLPSDESQQLTTALLEELGLAVEELHIAEEELLAQNEQLAAANYIAEAERQRYQDLFNFAPDGYLVTDMNGVVQEANHAAVALLNLEQPYLIGKPLVSHVPPAERVSFRTLLNQIVTSHRIEGWELTIQRRKAATITVSTTVEIVKDIEGNGVGLRWQMRDISDRKKAEATLRQLQVENLELLEADRLRAQLLATVSHELKTPMNAILGFSQVLMAQFDPQRDSKTVRMVQRIFHNGQHLLGMIEDMLNFSRLRADQVELKLERFDLTDLIVTTIDELGTLADQKALTLEADLPDRPVVVVNDRNRLRQILTNLISNAIKFTDAGRIVVSLDPLPADRLLLQVKDTGCGISRDDQPHIFQEFWQVHDARSAAKGTGLGLAIVYALVQVMQGTITVNSELDRGSEFTIELPQSVSPSQEPPAICR</sequence>
<comment type="catalytic activity">
    <reaction evidence="1">
        <text>ATP + protein L-histidine = ADP + protein N-phospho-L-histidine.</text>
        <dbReference type="EC" id="2.7.13.3"/>
    </reaction>
</comment>
<dbReference type="CDD" id="cd00082">
    <property type="entry name" value="HisKA"/>
    <property type="match status" value="1"/>
</dbReference>
<dbReference type="InterPro" id="IPR000014">
    <property type="entry name" value="PAS"/>
</dbReference>
<evidence type="ECO:0000256" key="3">
    <source>
        <dbReference type="ARBA" id="ARBA00022553"/>
    </source>
</evidence>
<dbReference type="InterPro" id="IPR013767">
    <property type="entry name" value="PAS_fold"/>
</dbReference>
<dbReference type="Gene3D" id="3.30.450.20">
    <property type="entry name" value="PAS domain"/>
    <property type="match status" value="1"/>
</dbReference>
<evidence type="ECO:0000256" key="4">
    <source>
        <dbReference type="ARBA" id="ARBA00022679"/>
    </source>
</evidence>
<evidence type="ECO:0000259" key="7">
    <source>
        <dbReference type="PROSITE" id="PS50109"/>
    </source>
</evidence>
<dbReference type="Gene3D" id="3.30.565.10">
    <property type="entry name" value="Histidine kinase-like ATPase, C-terminal domain"/>
    <property type="match status" value="1"/>
</dbReference>
<dbReference type="SMART" id="SM00091">
    <property type="entry name" value="PAS"/>
    <property type="match status" value="1"/>
</dbReference>
<protein>
    <recommendedName>
        <fullName evidence="2">histidine kinase</fullName>
        <ecNumber evidence="2">2.7.13.3</ecNumber>
    </recommendedName>
</protein>
<keyword evidence="11" id="KW-1185">Reference proteome</keyword>
<dbReference type="Pfam" id="PF02518">
    <property type="entry name" value="HATPase_c"/>
    <property type="match status" value="1"/>
</dbReference>
<keyword evidence="10" id="KW-0547">Nucleotide-binding</keyword>
<dbReference type="CDD" id="cd00130">
    <property type="entry name" value="PAS"/>
    <property type="match status" value="1"/>
</dbReference>
<reference evidence="10 11" key="1">
    <citation type="submission" date="2022-04" db="EMBL/GenBank/DDBJ databases">
        <title>Positive selection, recombination, and allopatry shape intraspecific diversity of widespread and dominant cyanobacteria.</title>
        <authorList>
            <person name="Wei J."/>
            <person name="Shu W."/>
            <person name="Hu C."/>
        </authorList>
    </citation>
    <scope>NUCLEOTIDE SEQUENCE [LARGE SCALE GENOMIC DNA]</scope>
    <source>
        <strain evidence="10 11">DQ-A4</strain>
    </source>
</reference>
<dbReference type="SMART" id="SM00387">
    <property type="entry name" value="HATPase_c"/>
    <property type="match status" value="1"/>
</dbReference>
<feature type="domain" description="Histidine kinase" evidence="7">
    <location>
        <begin position="223"/>
        <end position="441"/>
    </location>
</feature>
<dbReference type="InterPro" id="IPR000700">
    <property type="entry name" value="PAS-assoc_C"/>
</dbReference>
<dbReference type="InterPro" id="IPR003594">
    <property type="entry name" value="HATPase_dom"/>
</dbReference>
<dbReference type="SMART" id="SM00388">
    <property type="entry name" value="HisKA"/>
    <property type="match status" value="1"/>
</dbReference>
<organism evidence="10 11">
    <name type="scientific">Leptolyngbya subtilissima DQ-A4</name>
    <dbReference type="NCBI Taxonomy" id="2933933"/>
    <lineage>
        <taxon>Bacteria</taxon>
        <taxon>Bacillati</taxon>
        <taxon>Cyanobacteriota</taxon>
        <taxon>Cyanophyceae</taxon>
        <taxon>Leptolyngbyales</taxon>
        <taxon>Leptolyngbyaceae</taxon>
        <taxon>Leptolyngbya group</taxon>
        <taxon>Leptolyngbya</taxon>
    </lineage>
</organism>
<keyword evidence="3" id="KW-0597">Phosphoprotein</keyword>
<dbReference type="InterPro" id="IPR036890">
    <property type="entry name" value="HATPase_C_sf"/>
</dbReference>
<dbReference type="PRINTS" id="PR00344">
    <property type="entry name" value="BCTRLSENSOR"/>
</dbReference>
<comment type="caution">
    <text evidence="10">The sequence shown here is derived from an EMBL/GenBank/DDBJ whole genome shotgun (WGS) entry which is preliminary data.</text>
</comment>
<keyword evidence="4" id="KW-0808">Transferase</keyword>
<dbReference type="Pfam" id="PF00989">
    <property type="entry name" value="PAS"/>
    <property type="match status" value="1"/>
</dbReference>
<dbReference type="InterPro" id="IPR005467">
    <property type="entry name" value="His_kinase_dom"/>
</dbReference>
<dbReference type="InterPro" id="IPR003661">
    <property type="entry name" value="HisK_dim/P_dom"/>
</dbReference>
<dbReference type="SUPFAM" id="SSF55785">
    <property type="entry name" value="PYP-like sensor domain (PAS domain)"/>
    <property type="match status" value="1"/>
</dbReference>
<keyword evidence="5" id="KW-0418">Kinase</keyword>
<keyword evidence="10" id="KW-0067">ATP-binding</keyword>
<accession>A0ABV0K620</accession>
<dbReference type="RefSeq" id="WP_313887287.1">
    <property type="nucleotide sequence ID" value="NZ_JAMPKX010000006.1"/>
</dbReference>
<dbReference type="InterPro" id="IPR036097">
    <property type="entry name" value="HisK_dim/P_sf"/>
</dbReference>
<dbReference type="GO" id="GO:0005524">
    <property type="term" value="F:ATP binding"/>
    <property type="evidence" value="ECO:0007669"/>
    <property type="project" value="UniProtKB-KW"/>
</dbReference>
<dbReference type="Pfam" id="PF00512">
    <property type="entry name" value="HisKA"/>
    <property type="match status" value="1"/>
</dbReference>
<evidence type="ECO:0000259" key="8">
    <source>
        <dbReference type="PROSITE" id="PS50112"/>
    </source>
</evidence>
<name>A0ABV0K620_9CYAN</name>
<dbReference type="NCBIfam" id="TIGR00229">
    <property type="entry name" value="sensory_box"/>
    <property type="match status" value="1"/>
</dbReference>
<evidence type="ECO:0000256" key="5">
    <source>
        <dbReference type="ARBA" id="ARBA00022777"/>
    </source>
</evidence>
<dbReference type="EC" id="2.7.13.3" evidence="2"/>
<dbReference type="InterPro" id="IPR035965">
    <property type="entry name" value="PAS-like_dom_sf"/>
</dbReference>
<dbReference type="PANTHER" id="PTHR43047">
    <property type="entry name" value="TWO-COMPONENT HISTIDINE PROTEIN KINASE"/>
    <property type="match status" value="1"/>
</dbReference>
<evidence type="ECO:0000313" key="10">
    <source>
        <dbReference type="EMBL" id="MEP0948236.1"/>
    </source>
</evidence>
<feature type="domain" description="PAC" evidence="9">
    <location>
        <begin position="150"/>
        <end position="202"/>
    </location>
</feature>